<dbReference type="NCBIfam" id="TIGR01726">
    <property type="entry name" value="HEQRo_perm_3TM"/>
    <property type="match status" value="1"/>
</dbReference>
<dbReference type="InterPro" id="IPR050086">
    <property type="entry name" value="MetN_ABC_transporter-like"/>
</dbReference>
<keyword evidence="10" id="KW-0029">Amino-acid transport</keyword>
<evidence type="ECO:0000256" key="4">
    <source>
        <dbReference type="ARBA" id="ARBA00010072"/>
    </source>
</evidence>
<comment type="subunit">
    <text evidence="15">The complex is composed of two ATP-binding proteins (GltL), two transmembrane proteins (GltJ and GltK) and a solute-binding protein (GltI).</text>
</comment>
<dbReference type="GO" id="GO:0043190">
    <property type="term" value="C:ATP-binding cassette (ABC) transporter complex"/>
    <property type="evidence" value="ECO:0007669"/>
    <property type="project" value="InterPro"/>
</dbReference>
<dbReference type="GO" id="GO:0022857">
    <property type="term" value="F:transmembrane transporter activity"/>
    <property type="evidence" value="ECO:0007669"/>
    <property type="project" value="InterPro"/>
</dbReference>
<keyword evidence="11 17" id="KW-1133">Transmembrane helix</keyword>
<dbReference type="InterPro" id="IPR035906">
    <property type="entry name" value="MetI-like_sf"/>
</dbReference>
<feature type="transmembrane region" description="Helical" evidence="17">
    <location>
        <begin position="228"/>
        <end position="253"/>
    </location>
</feature>
<sequence>MSAMSEAMAAEKKLVSGPAALAGLAVLVALVAAAAGLHAGMLPEPVMEVLGYVFSAFLLEGAVNALKIATLAMVGGIGLGLGLALMRLSPLAPVRGAGWLYIWFMRGTPLILQLVFLYDALPAVGIRLDSFTTALLGFTLNEAAFCAEIIRGGILSVDRKQTLAAASFGMGPFLTMRRIILPQAMRAILPAMANQVISLIKGTSIASVIFVNELTFRAQQIVGQNFKFFTVFAAAGILYLVLTSAVAIAQYYLERNFSADRKREAKAVAQSAVSPTAWTDAVKAGPSEATRDEAFVVLQNVQKSYGSRAILRGVDLTINRGEVVVLMGPSGSGKSTLLRLVNHLEPLDWGEITVDGKYVGYARQPGGGLAPTRNLAKARADARIGMVFQHFNLFDHLTALENIVEAPMRVYGEPADKMRALGLSLLNAVGLAAHADHLPHRLSGGQQQRVAIARALAISPRLMLFDEPTSALDPELVGEVLAAIRRLAEAGMTMMIVTHEVRFAREVADRVIFMDEGVVVEHGSPEQVLDRPTQERTQRFLRLVEPH</sequence>
<evidence type="ECO:0000313" key="21">
    <source>
        <dbReference type="Proteomes" id="UP000198992"/>
    </source>
</evidence>
<evidence type="ECO:0000256" key="15">
    <source>
        <dbReference type="ARBA" id="ARBA00062718"/>
    </source>
</evidence>
<evidence type="ECO:0000259" key="18">
    <source>
        <dbReference type="PROSITE" id="PS50893"/>
    </source>
</evidence>
<dbReference type="PROSITE" id="PS50893">
    <property type="entry name" value="ABC_TRANSPORTER_2"/>
    <property type="match status" value="1"/>
</dbReference>
<comment type="similarity">
    <text evidence="3">Belongs to the ABC transporter superfamily.</text>
</comment>
<feature type="domain" description="ABC transporter" evidence="18">
    <location>
        <begin position="296"/>
        <end position="541"/>
    </location>
</feature>
<proteinExistence type="inferred from homology"/>
<dbReference type="PANTHER" id="PTHR43166:SF35">
    <property type="entry name" value="L-CYSTINE IMPORT ATP-BINDING PROTEIN TCYN"/>
    <property type="match status" value="1"/>
</dbReference>
<dbReference type="AlphaFoldDB" id="A0A1H5G6K5"/>
<dbReference type="PROSITE" id="PS00211">
    <property type="entry name" value="ABC_TRANSPORTER_1"/>
    <property type="match status" value="1"/>
</dbReference>
<dbReference type="EMBL" id="FNTH01000001">
    <property type="protein sequence ID" value="SEE11289.1"/>
    <property type="molecule type" value="Genomic_DNA"/>
</dbReference>
<evidence type="ECO:0000256" key="10">
    <source>
        <dbReference type="ARBA" id="ARBA00022970"/>
    </source>
</evidence>
<protein>
    <recommendedName>
        <fullName evidence="16">Glutamate/aspartate import permease protein GltK</fullName>
    </recommendedName>
</protein>
<dbReference type="GO" id="GO:0005524">
    <property type="term" value="F:ATP binding"/>
    <property type="evidence" value="ECO:0007669"/>
    <property type="project" value="UniProtKB-KW"/>
</dbReference>
<evidence type="ECO:0000256" key="7">
    <source>
        <dbReference type="ARBA" id="ARBA00022692"/>
    </source>
</evidence>
<evidence type="ECO:0000256" key="6">
    <source>
        <dbReference type="ARBA" id="ARBA00022475"/>
    </source>
</evidence>
<dbReference type="Gene3D" id="3.40.50.300">
    <property type="entry name" value="P-loop containing nucleotide triphosphate hydrolases"/>
    <property type="match status" value="1"/>
</dbReference>
<dbReference type="CDD" id="cd06261">
    <property type="entry name" value="TM_PBP2"/>
    <property type="match status" value="1"/>
</dbReference>
<comment type="subcellular location">
    <subcellularLocation>
        <location evidence="2">Cell inner membrane</location>
        <topology evidence="2">Multi-pass membrane protein</topology>
    </subcellularLocation>
    <subcellularLocation>
        <location evidence="17">Cell membrane</location>
        <topology evidence="17">Multi-pass membrane protein</topology>
    </subcellularLocation>
    <subcellularLocation>
        <location evidence="1">Cell membrane</location>
        <topology evidence="1">Peripheral membrane protein</topology>
    </subcellularLocation>
</comment>
<dbReference type="GO" id="GO:0016887">
    <property type="term" value="F:ATP hydrolysis activity"/>
    <property type="evidence" value="ECO:0007669"/>
    <property type="project" value="InterPro"/>
</dbReference>
<evidence type="ECO:0000256" key="2">
    <source>
        <dbReference type="ARBA" id="ARBA00004429"/>
    </source>
</evidence>
<dbReference type="SUPFAM" id="SSF52540">
    <property type="entry name" value="P-loop containing nucleoside triphosphate hydrolases"/>
    <property type="match status" value="1"/>
</dbReference>
<dbReference type="GO" id="GO:0006865">
    <property type="term" value="P:amino acid transport"/>
    <property type="evidence" value="ECO:0007669"/>
    <property type="project" value="UniProtKB-KW"/>
</dbReference>
<dbReference type="PANTHER" id="PTHR43166">
    <property type="entry name" value="AMINO ACID IMPORT ATP-BINDING PROTEIN"/>
    <property type="match status" value="1"/>
</dbReference>
<reference evidence="20 21" key="1">
    <citation type="submission" date="2016-10" db="EMBL/GenBank/DDBJ databases">
        <authorList>
            <person name="de Groot N.N."/>
        </authorList>
    </citation>
    <scope>NUCLEOTIDE SEQUENCE [LARGE SCALE GENOMIC DNA]</scope>
    <source>
        <strain evidence="20 21">MT12</strain>
    </source>
</reference>
<feature type="transmembrane region" description="Helical" evidence="17">
    <location>
        <begin position="63"/>
        <end position="86"/>
    </location>
</feature>
<dbReference type="InterPro" id="IPR000515">
    <property type="entry name" value="MetI-like"/>
</dbReference>
<dbReference type="PROSITE" id="PS50928">
    <property type="entry name" value="ABC_TM1"/>
    <property type="match status" value="1"/>
</dbReference>
<evidence type="ECO:0000313" key="20">
    <source>
        <dbReference type="EMBL" id="SEE11289.1"/>
    </source>
</evidence>
<feature type="transmembrane region" description="Helical" evidence="17">
    <location>
        <begin position="98"/>
        <end position="118"/>
    </location>
</feature>
<feature type="transmembrane region" description="Helical" evidence="17">
    <location>
        <begin position="192"/>
        <end position="216"/>
    </location>
</feature>
<comment type="function">
    <text evidence="13">Involved in beta-(1--&gt;2)glucan export. Transmembrane domains (TMD) form a pore in the inner membrane and the ATP-binding domain (NBD) is responsible for energy generation.</text>
</comment>
<dbReference type="Gene3D" id="1.10.3720.10">
    <property type="entry name" value="MetI-like"/>
    <property type="match status" value="1"/>
</dbReference>
<dbReference type="Pfam" id="PF00005">
    <property type="entry name" value="ABC_tran"/>
    <property type="match status" value="1"/>
</dbReference>
<dbReference type="CDD" id="cd03262">
    <property type="entry name" value="ABC_HisP_GlnQ"/>
    <property type="match status" value="1"/>
</dbReference>
<evidence type="ECO:0000259" key="19">
    <source>
        <dbReference type="PROSITE" id="PS50928"/>
    </source>
</evidence>
<keyword evidence="6" id="KW-1003">Cell membrane</keyword>
<feature type="transmembrane region" description="Helical" evidence="17">
    <location>
        <begin position="162"/>
        <end position="180"/>
    </location>
</feature>
<keyword evidence="7 17" id="KW-0812">Transmembrane</keyword>
<dbReference type="SUPFAM" id="SSF161098">
    <property type="entry name" value="MetI-like"/>
    <property type="match status" value="1"/>
</dbReference>
<dbReference type="InterPro" id="IPR010065">
    <property type="entry name" value="AA_ABC_transptr_permease_3TM"/>
</dbReference>
<comment type="function">
    <text evidence="14">Part of the ABC transporter complex GltIJKL involved in glutamate and aspartate uptake. Probably responsible for the translocation of the substrate across the membrane.</text>
</comment>
<evidence type="ECO:0000256" key="5">
    <source>
        <dbReference type="ARBA" id="ARBA00022448"/>
    </source>
</evidence>
<dbReference type="Pfam" id="PF00528">
    <property type="entry name" value="BPD_transp_1"/>
    <property type="match status" value="1"/>
</dbReference>
<dbReference type="SMART" id="SM00382">
    <property type="entry name" value="AAA"/>
    <property type="match status" value="1"/>
</dbReference>
<keyword evidence="8" id="KW-0547">Nucleotide-binding</keyword>
<accession>A0A1H5G6K5</accession>
<feature type="domain" description="ABC transmembrane type-1" evidence="19">
    <location>
        <begin position="62"/>
        <end position="250"/>
    </location>
</feature>
<evidence type="ECO:0000256" key="12">
    <source>
        <dbReference type="ARBA" id="ARBA00023136"/>
    </source>
</evidence>
<organism evidence="20 21">
    <name type="scientific">Bradyrhizobium erythrophlei</name>
    <dbReference type="NCBI Taxonomy" id="1437360"/>
    <lineage>
        <taxon>Bacteria</taxon>
        <taxon>Pseudomonadati</taxon>
        <taxon>Pseudomonadota</taxon>
        <taxon>Alphaproteobacteria</taxon>
        <taxon>Hyphomicrobiales</taxon>
        <taxon>Nitrobacteraceae</taxon>
        <taxon>Bradyrhizobium</taxon>
    </lineage>
</organism>
<evidence type="ECO:0000256" key="17">
    <source>
        <dbReference type="RuleBase" id="RU363032"/>
    </source>
</evidence>
<evidence type="ECO:0000256" key="8">
    <source>
        <dbReference type="ARBA" id="ARBA00022741"/>
    </source>
</evidence>
<evidence type="ECO:0000256" key="9">
    <source>
        <dbReference type="ARBA" id="ARBA00022840"/>
    </source>
</evidence>
<keyword evidence="9" id="KW-0067">ATP-binding</keyword>
<evidence type="ECO:0000256" key="13">
    <source>
        <dbReference type="ARBA" id="ARBA00024722"/>
    </source>
</evidence>
<name>A0A1H5G6K5_9BRAD</name>
<evidence type="ECO:0000256" key="14">
    <source>
        <dbReference type="ARBA" id="ARBA00060298"/>
    </source>
</evidence>
<dbReference type="InterPro" id="IPR017871">
    <property type="entry name" value="ABC_transporter-like_CS"/>
</dbReference>
<dbReference type="InterPro" id="IPR003593">
    <property type="entry name" value="AAA+_ATPase"/>
</dbReference>
<evidence type="ECO:0000256" key="16">
    <source>
        <dbReference type="ARBA" id="ARBA00073645"/>
    </source>
</evidence>
<feature type="transmembrane region" description="Helical" evidence="17">
    <location>
        <begin position="130"/>
        <end position="150"/>
    </location>
</feature>
<dbReference type="FunFam" id="1.10.3720.10:FF:000006">
    <property type="entry name" value="Glutamate/aspartate ABC transporter, permease protein GltK"/>
    <property type="match status" value="1"/>
</dbReference>
<gene>
    <name evidence="20" type="ORF">SAMN05444164_6949</name>
</gene>
<keyword evidence="5 17" id="KW-0813">Transport</keyword>
<dbReference type="InterPro" id="IPR027417">
    <property type="entry name" value="P-loop_NTPase"/>
</dbReference>
<keyword evidence="12 17" id="KW-0472">Membrane</keyword>
<evidence type="ECO:0000256" key="3">
    <source>
        <dbReference type="ARBA" id="ARBA00005417"/>
    </source>
</evidence>
<evidence type="ECO:0000256" key="1">
    <source>
        <dbReference type="ARBA" id="ARBA00004202"/>
    </source>
</evidence>
<dbReference type="Proteomes" id="UP000198992">
    <property type="component" value="Unassembled WGS sequence"/>
</dbReference>
<dbReference type="InterPro" id="IPR003439">
    <property type="entry name" value="ABC_transporter-like_ATP-bd"/>
</dbReference>
<evidence type="ECO:0000256" key="11">
    <source>
        <dbReference type="ARBA" id="ARBA00022989"/>
    </source>
</evidence>
<comment type="similarity">
    <text evidence="4">Belongs to the binding-protein-dependent transport system permease family. HisMQ subfamily.</text>
</comment>